<gene>
    <name evidence="2" type="ORF">ACFP1Z_31750</name>
</gene>
<dbReference type="Pfam" id="PF02627">
    <property type="entry name" value="CMD"/>
    <property type="match status" value="1"/>
</dbReference>
<feature type="domain" description="Carboxymuconolactone decarboxylase-like" evidence="1">
    <location>
        <begin position="34"/>
        <end position="116"/>
    </location>
</feature>
<dbReference type="PANTHER" id="PTHR33570">
    <property type="entry name" value="4-CARBOXYMUCONOLACTONE DECARBOXYLASE FAMILY PROTEIN"/>
    <property type="match status" value="1"/>
</dbReference>
<dbReference type="InterPro" id="IPR003779">
    <property type="entry name" value="CMD-like"/>
</dbReference>
<dbReference type="EMBL" id="JBHSPB010000033">
    <property type="protein sequence ID" value="MFC5724733.1"/>
    <property type="molecule type" value="Genomic_DNA"/>
</dbReference>
<organism evidence="2 3">
    <name type="scientific">Streptomyces gamaensis</name>
    <dbReference type="NCBI Taxonomy" id="1763542"/>
    <lineage>
        <taxon>Bacteria</taxon>
        <taxon>Bacillati</taxon>
        <taxon>Actinomycetota</taxon>
        <taxon>Actinomycetes</taxon>
        <taxon>Kitasatosporales</taxon>
        <taxon>Streptomycetaceae</taxon>
        <taxon>Streptomyces</taxon>
    </lineage>
</organism>
<name>A0ABW0ZAA8_9ACTN</name>
<evidence type="ECO:0000313" key="3">
    <source>
        <dbReference type="Proteomes" id="UP001596083"/>
    </source>
</evidence>
<proteinExistence type="predicted"/>
<evidence type="ECO:0000259" key="1">
    <source>
        <dbReference type="Pfam" id="PF02627"/>
    </source>
</evidence>
<accession>A0ABW0ZAA8</accession>
<dbReference type="InterPro" id="IPR029032">
    <property type="entry name" value="AhpD-like"/>
</dbReference>
<reference evidence="3" key="1">
    <citation type="journal article" date="2019" name="Int. J. Syst. Evol. Microbiol.">
        <title>The Global Catalogue of Microorganisms (GCM) 10K type strain sequencing project: providing services to taxonomists for standard genome sequencing and annotation.</title>
        <authorList>
            <consortium name="The Broad Institute Genomics Platform"/>
            <consortium name="The Broad Institute Genome Sequencing Center for Infectious Disease"/>
            <person name="Wu L."/>
            <person name="Ma J."/>
        </authorList>
    </citation>
    <scope>NUCLEOTIDE SEQUENCE [LARGE SCALE GENOMIC DNA]</scope>
    <source>
        <strain evidence="3">CGMCC 4.7304</strain>
    </source>
</reference>
<dbReference type="PANTHER" id="PTHR33570:SF2">
    <property type="entry name" value="CARBOXYMUCONOLACTONE DECARBOXYLASE-LIKE DOMAIN-CONTAINING PROTEIN"/>
    <property type="match status" value="1"/>
</dbReference>
<keyword evidence="3" id="KW-1185">Reference proteome</keyword>
<dbReference type="RefSeq" id="WP_390321215.1">
    <property type="nucleotide sequence ID" value="NZ_JBHSPB010000033.1"/>
</dbReference>
<dbReference type="InterPro" id="IPR052512">
    <property type="entry name" value="4CMD/NDH-1_regulator"/>
</dbReference>
<sequence>MTSSERASGDAVRREVLGDEYVDGVSDTWAGAAQMQDLVVRFAWGTVWSRPGFDRTTRSLLTVAVLTALNRKHELELHIGGALRNGCTVDDLVEVALHCAVYCGMPAAIDTVRLIKQVSDRRTPAGTAAAAPPRS</sequence>
<dbReference type="SUPFAM" id="SSF69118">
    <property type="entry name" value="AhpD-like"/>
    <property type="match status" value="1"/>
</dbReference>
<dbReference type="Gene3D" id="1.20.1290.10">
    <property type="entry name" value="AhpD-like"/>
    <property type="match status" value="1"/>
</dbReference>
<evidence type="ECO:0000313" key="2">
    <source>
        <dbReference type="EMBL" id="MFC5724733.1"/>
    </source>
</evidence>
<dbReference type="Proteomes" id="UP001596083">
    <property type="component" value="Unassembled WGS sequence"/>
</dbReference>
<protein>
    <submittedName>
        <fullName evidence="2">Carboxymuconolactone decarboxylase family protein</fullName>
    </submittedName>
</protein>
<comment type="caution">
    <text evidence="2">The sequence shown here is derived from an EMBL/GenBank/DDBJ whole genome shotgun (WGS) entry which is preliminary data.</text>
</comment>